<keyword evidence="2" id="KW-0812">Transmembrane</keyword>
<dbReference type="Proteomes" id="UP000298663">
    <property type="component" value="Unassembled WGS sequence"/>
</dbReference>
<feature type="transmembrane region" description="Helical" evidence="2">
    <location>
        <begin position="5"/>
        <end position="22"/>
    </location>
</feature>
<proteinExistence type="predicted"/>
<name>A0A4U8UUN7_STECR</name>
<reference evidence="3 4" key="2">
    <citation type="journal article" date="2019" name="G3 (Bethesda)">
        <title>Hybrid Assembly of the Genome of the Entomopathogenic Nematode Steinernema carpocapsae Identifies the X-Chromosome.</title>
        <authorList>
            <person name="Serra L."/>
            <person name="Macchietto M."/>
            <person name="Macias-Munoz A."/>
            <person name="McGill C.J."/>
            <person name="Rodriguez I.M."/>
            <person name="Rodriguez B."/>
            <person name="Murad R."/>
            <person name="Mortazavi A."/>
        </authorList>
    </citation>
    <scope>NUCLEOTIDE SEQUENCE [LARGE SCALE GENOMIC DNA]</scope>
    <source>
        <strain evidence="3 4">ALL</strain>
    </source>
</reference>
<feature type="transmembrane region" description="Helical" evidence="2">
    <location>
        <begin position="50"/>
        <end position="73"/>
    </location>
</feature>
<protein>
    <submittedName>
        <fullName evidence="3">Uncharacterized protein</fullName>
    </submittedName>
</protein>
<evidence type="ECO:0000313" key="4">
    <source>
        <dbReference type="Proteomes" id="UP000298663"/>
    </source>
</evidence>
<comment type="caution">
    <text evidence="3">The sequence shown here is derived from an EMBL/GenBank/DDBJ whole genome shotgun (WGS) entry which is preliminary data.</text>
</comment>
<accession>A0A4U8UUN7</accession>
<evidence type="ECO:0000256" key="1">
    <source>
        <dbReference type="SAM" id="MobiDB-lite"/>
    </source>
</evidence>
<evidence type="ECO:0000256" key="2">
    <source>
        <dbReference type="SAM" id="Phobius"/>
    </source>
</evidence>
<evidence type="ECO:0000313" key="3">
    <source>
        <dbReference type="EMBL" id="TMS37036.1"/>
    </source>
</evidence>
<organism evidence="3 4">
    <name type="scientific">Steinernema carpocapsae</name>
    <name type="common">Entomopathogenic nematode</name>
    <dbReference type="NCBI Taxonomy" id="34508"/>
    <lineage>
        <taxon>Eukaryota</taxon>
        <taxon>Metazoa</taxon>
        <taxon>Ecdysozoa</taxon>
        <taxon>Nematoda</taxon>
        <taxon>Chromadorea</taxon>
        <taxon>Rhabditida</taxon>
        <taxon>Tylenchina</taxon>
        <taxon>Panagrolaimomorpha</taxon>
        <taxon>Strongyloidoidea</taxon>
        <taxon>Steinernematidae</taxon>
        <taxon>Steinernema</taxon>
    </lineage>
</organism>
<dbReference type="EMBL" id="AZBU02000001">
    <property type="protein sequence ID" value="TMS37036.1"/>
    <property type="molecule type" value="Genomic_DNA"/>
</dbReference>
<keyword evidence="4" id="KW-1185">Reference proteome</keyword>
<keyword evidence="2" id="KW-1133">Transmembrane helix</keyword>
<dbReference type="AlphaFoldDB" id="A0A4U8UUN7"/>
<gene>
    <name evidence="3" type="ORF">L596_004058</name>
</gene>
<reference evidence="3 4" key="1">
    <citation type="journal article" date="2015" name="Genome Biol.">
        <title>Comparative genomics of Steinernema reveals deeply conserved gene regulatory networks.</title>
        <authorList>
            <person name="Dillman A.R."/>
            <person name="Macchietto M."/>
            <person name="Porter C.F."/>
            <person name="Rogers A."/>
            <person name="Williams B."/>
            <person name="Antoshechkin I."/>
            <person name="Lee M.M."/>
            <person name="Goodwin Z."/>
            <person name="Lu X."/>
            <person name="Lewis E.E."/>
            <person name="Goodrich-Blair H."/>
            <person name="Stock S.P."/>
            <person name="Adams B.J."/>
            <person name="Sternberg P.W."/>
            <person name="Mortazavi A."/>
        </authorList>
    </citation>
    <scope>NUCLEOTIDE SEQUENCE [LARGE SCALE GENOMIC DNA]</scope>
    <source>
        <strain evidence="3 4">ALL</strain>
    </source>
</reference>
<feature type="compositionally biased region" description="Basic and acidic residues" evidence="1">
    <location>
        <begin position="226"/>
        <end position="239"/>
    </location>
</feature>
<feature type="region of interest" description="Disordered" evidence="1">
    <location>
        <begin position="226"/>
        <end position="247"/>
    </location>
</feature>
<keyword evidence="2" id="KW-0472">Membrane</keyword>
<sequence length="247" mass="28247">MGMLWLVKIALAYYYIVFYGRLHHSFVSKNTWVEMNSRIGNWKGVRNLELILMLLLAFDATCTTVELGNIFPVHSSQDVLSISRLLFLIFLFGMQWTATLHFFIGFALEPIPEGCPRKLKTLKNQFITCDEVKCRTCQRLVHDVRLRSLQGSRRLLSAVHLPTLHLRAMSPQDQRMSLLLPTNRVSSTLTGHQGACDSHRVLIPLIYVHQTRTINKTQAQQASIHSEMKRRAGDGERTKVVRPHNAA</sequence>
<feature type="transmembrane region" description="Helical" evidence="2">
    <location>
        <begin position="85"/>
        <end position="108"/>
    </location>
</feature>